<sequence length="72" mass="8791">MCNRYLEEFQFKTKPTLDVLWFQFRPHPTPTKQQSLAFQNQRFATRRYVLANRISTKLRPRALRRQPGHIYP</sequence>
<keyword evidence="2" id="KW-1185">Reference proteome</keyword>
<dbReference type="EMBL" id="BPLR01010714">
    <property type="protein sequence ID" value="GIY41399.1"/>
    <property type="molecule type" value="Genomic_DNA"/>
</dbReference>
<protein>
    <submittedName>
        <fullName evidence="1">Uncharacterized protein</fullName>
    </submittedName>
</protein>
<proteinExistence type="predicted"/>
<gene>
    <name evidence="1" type="ORF">CEXT_514471</name>
</gene>
<comment type="caution">
    <text evidence="1">The sequence shown here is derived from an EMBL/GenBank/DDBJ whole genome shotgun (WGS) entry which is preliminary data.</text>
</comment>
<evidence type="ECO:0000313" key="2">
    <source>
        <dbReference type="Proteomes" id="UP001054945"/>
    </source>
</evidence>
<name>A0AAV4T6R0_CAEEX</name>
<accession>A0AAV4T6R0</accession>
<dbReference type="Proteomes" id="UP001054945">
    <property type="component" value="Unassembled WGS sequence"/>
</dbReference>
<evidence type="ECO:0000313" key="1">
    <source>
        <dbReference type="EMBL" id="GIY41399.1"/>
    </source>
</evidence>
<reference evidence="1 2" key="1">
    <citation type="submission" date="2021-06" db="EMBL/GenBank/DDBJ databases">
        <title>Caerostris extrusa draft genome.</title>
        <authorList>
            <person name="Kono N."/>
            <person name="Arakawa K."/>
        </authorList>
    </citation>
    <scope>NUCLEOTIDE SEQUENCE [LARGE SCALE GENOMIC DNA]</scope>
</reference>
<organism evidence="1 2">
    <name type="scientific">Caerostris extrusa</name>
    <name type="common">Bark spider</name>
    <name type="synonym">Caerostris bankana</name>
    <dbReference type="NCBI Taxonomy" id="172846"/>
    <lineage>
        <taxon>Eukaryota</taxon>
        <taxon>Metazoa</taxon>
        <taxon>Ecdysozoa</taxon>
        <taxon>Arthropoda</taxon>
        <taxon>Chelicerata</taxon>
        <taxon>Arachnida</taxon>
        <taxon>Araneae</taxon>
        <taxon>Araneomorphae</taxon>
        <taxon>Entelegynae</taxon>
        <taxon>Araneoidea</taxon>
        <taxon>Araneidae</taxon>
        <taxon>Caerostris</taxon>
    </lineage>
</organism>
<dbReference type="AlphaFoldDB" id="A0AAV4T6R0"/>